<evidence type="ECO:0000256" key="1">
    <source>
        <dbReference type="ARBA" id="ARBA00023235"/>
    </source>
</evidence>
<gene>
    <name evidence="5" type="ORF">C1I92_11105</name>
</gene>
<feature type="domain" description="Xylose isomerase-like TIM barrel" evidence="4">
    <location>
        <begin position="31"/>
        <end position="264"/>
    </location>
</feature>
<reference evidence="5 6" key="1">
    <citation type="submission" date="2018-01" db="EMBL/GenBank/DDBJ databases">
        <title>Draft genome sequence of Jiangella sp. GTF31.</title>
        <authorList>
            <person name="Sahin N."/>
            <person name="Ay H."/>
            <person name="Saygin H."/>
        </authorList>
    </citation>
    <scope>NUCLEOTIDE SEQUENCE [LARGE SCALE GENOMIC DNA]</scope>
    <source>
        <strain evidence="5 6">GTF31</strain>
    </source>
</reference>
<dbReference type="PANTHER" id="PTHR43489">
    <property type="entry name" value="ISOMERASE"/>
    <property type="match status" value="1"/>
</dbReference>
<evidence type="ECO:0000256" key="3">
    <source>
        <dbReference type="PIRSR" id="PIRSR006241-50"/>
    </source>
</evidence>
<organism evidence="5 6">
    <name type="scientific">Jiangella anatolica</name>
    <dbReference type="NCBI Taxonomy" id="2670374"/>
    <lineage>
        <taxon>Bacteria</taxon>
        <taxon>Bacillati</taxon>
        <taxon>Actinomycetota</taxon>
        <taxon>Actinomycetes</taxon>
        <taxon>Jiangellales</taxon>
        <taxon>Jiangellaceae</taxon>
        <taxon>Jiangella</taxon>
    </lineage>
</organism>
<dbReference type="GO" id="GO:0046487">
    <property type="term" value="P:glyoxylate metabolic process"/>
    <property type="evidence" value="ECO:0007669"/>
    <property type="project" value="TreeGrafter"/>
</dbReference>
<dbReference type="InterPro" id="IPR026040">
    <property type="entry name" value="HyI-like"/>
</dbReference>
<dbReference type="InterPro" id="IPR050417">
    <property type="entry name" value="Sugar_Epim/Isomerase"/>
</dbReference>
<comment type="caution">
    <text evidence="5">The sequence shown here is derived from an EMBL/GenBank/DDBJ whole genome shotgun (WGS) entry which is preliminary data.</text>
</comment>
<name>A0A2W2C6X9_9ACTN</name>
<dbReference type="InterPro" id="IPR013022">
    <property type="entry name" value="Xyl_isomerase-like_TIM-brl"/>
</dbReference>
<dbReference type="PIRSF" id="PIRSF006241">
    <property type="entry name" value="HyI"/>
    <property type="match status" value="1"/>
</dbReference>
<dbReference type="InterPro" id="IPR036237">
    <property type="entry name" value="Xyl_isomerase-like_sf"/>
</dbReference>
<proteinExistence type="inferred from homology"/>
<dbReference type="PANTHER" id="PTHR43489:SF6">
    <property type="entry name" value="HYDROXYPYRUVATE ISOMERASE-RELATED"/>
    <property type="match status" value="1"/>
</dbReference>
<comment type="similarity">
    <text evidence="2">Belongs to the hyi family.</text>
</comment>
<dbReference type="GO" id="GO:0008903">
    <property type="term" value="F:hydroxypyruvate isomerase activity"/>
    <property type="evidence" value="ECO:0007669"/>
    <property type="project" value="TreeGrafter"/>
</dbReference>
<evidence type="ECO:0000259" key="4">
    <source>
        <dbReference type="Pfam" id="PF01261"/>
    </source>
</evidence>
<protein>
    <submittedName>
        <fullName evidence="5">Hydroxypyruvate isomerase</fullName>
    </submittedName>
</protein>
<dbReference type="SUPFAM" id="SSF51658">
    <property type="entry name" value="Xylose isomerase-like"/>
    <property type="match status" value="1"/>
</dbReference>
<sequence>MHDKADTPASRTLAVNCSILLKQLPIAERLRVVRDAGFDAVEFWWPFSSARPNRADVDGFATEIERSGLRLVGLNLYAANMAAGDRGVLSLPGREEDLMASARIAVELAARLGTRRFNVLYGNRLDEVAPDDQDALAEANLRRIAPLFESHEGVLMIEAVSGAPAYPVKTAADAAGIVARARARGGPDNIGVLLDLYHLAANGDDVDAAIEAHGPDAAHVQIADAPGRGAPGTGDLPLVGWVRRLRELGYGGHVALEYADSSADPFDRLDTASWKELA</sequence>
<dbReference type="EMBL" id="POTW01000021">
    <property type="protein sequence ID" value="PZF83857.1"/>
    <property type="molecule type" value="Genomic_DNA"/>
</dbReference>
<dbReference type="Gene3D" id="3.20.20.150">
    <property type="entry name" value="Divalent-metal-dependent TIM barrel enzymes"/>
    <property type="match status" value="1"/>
</dbReference>
<dbReference type="Pfam" id="PF01261">
    <property type="entry name" value="AP_endonuc_2"/>
    <property type="match status" value="1"/>
</dbReference>
<keyword evidence="1 2" id="KW-0413">Isomerase</keyword>
<dbReference type="Proteomes" id="UP000248764">
    <property type="component" value="Unassembled WGS sequence"/>
</dbReference>
<accession>A0A2W2C6X9</accession>
<evidence type="ECO:0000313" key="5">
    <source>
        <dbReference type="EMBL" id="PZF83857.1"/>
    </source>
</evidence>
<dbReference type="AlphaFoldDB" id="A0A2W2C6X9"/>
<keyword evidence="6" id="KW-1185">Reference proteome</keyword>
<feature type="active site" description="Proton donor/acceptor" evidence="3">
    <location>
        <position position="257"/>
    </location>
</feature>
<dbReference type="RefSeq" id="WP_111254754.1">
    <property type="nucleotide sequence ID" value="NZ_POTW01000021.1"/>
</dbReference>
<keyword evidence="5" id="KW-0670">Pyruvate</keyword>
<evidence type="ECO:0000313" key="6">
    <source>
        <dbReference type="Proteomes" id="UP000248764"/>
    </source>
</evidence>
<evidence type="ECO:0000256" key="2">
    <source>
        <dbReference type="PIRNR" id="PIRNR006241"/>
    </source>
</evidence>
<feature type="active site" description="Proton donor/acceptor" evidence="3">
    <location>
        <position position="158"/>
    </location>
</feature>